<dbReference type="FunFam" id="1.10.1200.10:FF:000005">
    <property type="entry name" value="Nonribosomal peptide synthetase 1"/>
    <property type="match status" value="3"/>
</dbReference>
<dbReference type="Gene3D" id="2.30.38.10">
    <property type="entry name" value="Luciferase, Domain 3"/>
    <property type="match status" value="2"/>
</dbReference>
<dbReference type="EMBL" id="CP070249">
    <property type="protein sequence ID" value="QRV43237.1"/>
    <property type="molecule type" value="Genomic_DNA"/>
</dbReference>
<evidence type="ECO:0000313" key="12">
    <source>
        <dbReference type="Proteomes" id="UP000623926"/>
    </source>
</evidence>
<feature type="compositionally biased region" description="Acidic residues" evidence="7">
    <location>
        <begin position="7419"/>
        <end position="7428"/>
    </location>
</feature>
<dbReference type="NCBIfam" id="TIGR01733">
    <property type="entry name" value="AA-adenyl-dom"/>
    <property type="match status" value="4"/>
</dbReference>
<evidence type="ECO:0000313" key="10">
    <source>
        <dbReference type="EMBL" id="QRV43237.1"/>
    </source>
</evidence>
<dbReference type="InterPro" id="IPR045851">
    <property type="entry name" value="AMP-bd_C_sf"/>
</dbReference>
<organism evidence="9 12">
    <name type="scientific">Streptomyces californicus</name>
    <dbReference type="NCBI Taxonomy" id="67351"/>
    <lineage>
        <taxon>Bacteria</taxon>
        <taxon>Bacillati</taxon>
        <taxon>Actinomycetota</taxon>
        <taxon>Actinomycetes</taxon>
        <taxon>Kitasatosporales</taxon>
        <taxon>Streptomycetaceae</taxon>
        <taxon>Streptomyces</taxon>
    </lineage>
</organism>
<gene>
    <name evidence="10" type="ORF">I6J41_22790</name>
    <name evidence="9" type="ORF">I6J42_11220</name>
</gene>
<dbReference type="RefSeq" id="WP_205016151.1">
    <property type="nucleotide sequence ID" value="NZ_CP070242.1"/>
</dbReference>
<dbReference type="SUPFAM" id="SSF56801">
    <property type="entry name" value="Acetyl-CoA synthetase-like"/>
    <property type="match status" value="7"/>
</dbReference>
<comment type="cofactor">
    <cofactor evidence="1">
        <name>pantetheine 4'-phosphate</name>
        <dbReference type="ChEBI" id="CHEBI:47942"/>
    </cofactor>
</comment>
<dbReference type="InterPro" id="IPR010060">
    <property type="entry name" value="NRPS_synth"/>
</dbReference>
<dbReference type="CDD" id="cd12116">
    <property type="entry name" value="A_NRPS_Ta1_like"/>
    <property type="match status" value="1"/>
</dbReference>
<dbReference type="InterPro" id="IPR001242">
    <property type="entry name" value="Condensation_dom"/>
</dbReference>
<reference evidence="11 12" key="1">
    <citation type="submission" date="2021-02" db="EMBL/GenBank/DDBJ databases">
        <title>FDA dAtabase for Regulatory Grade micrObial Sequences (FDA-ARGOS): Supporting development and validation of Infectious Disease Dx tests.</title>
        <authorList>
            <person name="Sproer C."/>
            <person name="Gronow S."/>
            <person name="Severitt S."/>
            <person name="Schroder I."/>
            <person name="Tallon L."/>
            <person name="Sadzewicz L."/>
            <person name="Zhao X."/>
            <person name="Boylan J."/>
            <person name="Ott S."/>
            <person name="Bowen H."/>
            <person name="Vavikolanu K."/>
            <person name="Mehta A."/>
            <person name="Aluvathingal J."/>
            <person name="Nadendla S."/>
            <person name="Lowell S."/>
            <person name="Myers T."/>
            <person name="Yan Y."/>
            <person name="Sichtig H."/>
        </authorList>
    </citation>
    <scope>NUCLEOTIDE SEQUENCE [LARGE SCALE GENOMIC DNA]</scope>
    <source>
        <strain evidence="10 11">FDAARGOS_1211</strain>
        <strain evidence="9 12">FDAARGOS_1212</strain>
    </source>
</reference>
<dbReference type="Gene3D" id="3.30.300.30">
    <property type="match status" value="7"/>
</dbReference>
<dbReference type="InterPro" id="IPR025110">
    <property type="entry name" value="AMP-bd_C"/>
</dbReference>
<dbReference type="InterPro" id="IPR023213">
    <property type="entry name" value="CAT-like_dom_sf"/>
</dbReference>
<dbReference type="Pfam" id="PF00550">
    <property type="entry name" value="PP-binding"/>
    <property type="match status" value="8"/>
</dbReference>
<feature type="domain" description="Carrier" evidence="8">
    <location>
        <begin position="3240"/>
        <end position="3315"/>
    </location>
</feature>
<dbReference type="NCBIfam" id="NF004282">
    <property type="entry name" value="PRK05691.1"/>
    <property type="match status" value="7"/>
</dbReference>
<dbReference type="FunFam" id="3.40.50.980:FF:000001">
    <property type="entry name" value="Non-ribosomal peptide synthetase"/>
    <property type="match status" value="3"/>
</dbReference>
<protein>
    <submittedName>
        <fullName evidence="9">Non-ribosomal peptide synthase/polyketide synthase</fullName>
    </submittedName>
</protein>
<dbReference type="CDD" id="cd19540">
    <property type="entry name" value="LCL_NRPS-like"/>
    <property type="match status" value="6"/>
</dbReference>
<dbReference type="InterPro" id="IPR006162">
    <property type="entry name" value="Ppantetheine_attach_site"/>
</dbReference>
<dbReference type="CDD" id="cd17643">
    <property type="entry name" value="A_NRPS_Cytc1-like"/>
    <property type="match status" value="1"/>
</dbReference>
<feature type="region of interest" description="Disordered" evidence="7">
    <location>
        <begin position="7399"/>
        <end position="7428"/>
    </location>
</feature>
<comment type="similarity">
    <text evidence="2">Belongs to the ATP-dependent AMP-binding enzyme family.</text>
</comment>
<dbReference type="PROSITE" id="PS50075">
    <property type="entry name" value="CARRIER"/>
    <property type="match status" value="8"/>
</dbReference>
<dbReference type="GeneID" id="63982399"/>
<dbReference type="NCBIfam" id="NF003417">
    <property type="entry name" value="PRK04813.1"/>
    <property type="match status" value="6"/>
</dbReference>
<dbReference type="NCBIfam" id="TIGR01720">
    <property type="entry name" value="NRPS-para261"/>
    <property type="match status" value="2"/>
</dbReference>
<evidence type="ECO:0000256" key="3">
    <source>
        <dbReference type="ARBA" id="ARBA00022450"/>
    </source>
</evidence>
<evidence type="ECO:0000256" key="2">
    <source>
        <dbReference type="ARBA" id="ARBA00006432"/>
    </source>
</evidence>
<evidence type="ECO:0000256" key="5">
    <source>
        <dbReference type="ARBA" id="ARBA00022737"/>
    </source>
</evidence>
<feature type="region of interest" description="Disordered" evidence="7">
    <location>
        <begin position="4800"/>
        <end position="4820"/>
    </location>
</feature>
<dbReference type="PANTHER" id="PTHR45527:SF14">
    <property type="entry name" value="PLIPASTATIN SYNTHASE SUBUNIT B"/>
    <property type="match status" value="1"/>
</dbReference>
<keyword evidence="3" id="KW-0596">Phosphopantetheine</keyword>
<keyword evidence="11" id="KW-1185">Reference proteome</keyword>
<dbReference type="GO" id="GO:0044550">
    <property type="term" value="P:secondary metabolite biosynthetic process"/>
    <property type="evidence" value="ECO:0007669"/>
    <property type="project" value="UniProtKB-ARBA"/>
</dbReference>
<keyword evidence="6" id="KW-0045">Antibiotic biosynthesis</keyword>
<dbReference type="SUPFAM" id="SSF47336">
    <property type="entry name" value="ACP-like"/>
    <property type="match status" value="8"/>
</dbReference>
<dbReference type="SMART" id="SM00823">
    <property type="entry name" value="PKS_PP"/>
    <property type="match status" value="8"/>
</dbReference>
<dbReference type="CDD" id="cd05930">
    <property type="entry name" value="A_NRPS"/>
    <property type="match status" value="1"/>
</dbReference>
<name>A0ABD7CTQ0_9ACTN</name>
<feature type="domain" description="Carrier" evidence="8">
    <location>
        <begin position="3906"/>
        <end position="3981"/>
    </location>
</feature>
<dbReference type="EMBL" id="CP070245">
    <property type="protein sequence ID" value="QRV34569.1"/>
    <property type="molecule type" value="Genomic_DNA"/>
</dbReference>
<dbReference type="GO" id="GO:0003824">
    <property type="term" value="F:catalytic activity"/>
    <property type="evidence" value="ECO:0007669"/>
    <property type="project" value="UniProtKB-KW"/>
</dbReference>
<evidence type="ECO:0000256" key="6">
    <source>
        <dbReference type="ARBA" id="ARBA00023194"/>
    </source>
</evidence>
<proteinExistence type="inferred from homology"/>
<dbReference type="InterPro" id="IPR010071">
    <property type="entry name" value="AA_adenyl_dom"/>
</dbReference>
<dbReference type="FunFam" id="3.40.50.12780:FF:000012">
    <property type="entry name" value="Non-ribosomal peptide synthetase"/>
    <property type="match status" value="4"/>
</dbReference>
<dbReference type="Gene3D" id="3.30.559.10">
    <property type="entry name" value="Chloramphenicol acetyltransferase-like domain"/>
    <property type="match status" value="9"/>
</dbReference>
<dbReference type="Gene3D" id="3.30.559.30">
    <property type="entry name" value="Nonribosomal peptide synthetase, condensation domain"/>
    <property type="match status" value="9"/>
</dbReference>
<dbReference type="InterPro" id="IPR009081">
    <property type="entry name" value="PP-bd_ACP"/>
</dbReference>
<evidence type="ECO:0000313" key="11">
    <source>
        <dbReference type="Proteomes" id="UP000598054"/>
    </source>
</evidence>
<keyword evidence="5" id="KW-0677">Repeat</keyword>
<accession>A0ABD7CTQ0</accession>
<dbReference type="InterPro" id="IPR036736">
    <property type="entry name" value="ACP-like_sf"/>
</dbReference>
<dbReference type="FunFam" id="1.10.1200.10:FF:000016">
    <property type="entry name" value="Non-ribosomal peptide synthase"/>
    <property type="match status" value="3"/>
</dbReference>
<dbReference type="FunFam" id="3.30.300.30:FF:000010">
    <property type="entry name" value="Enterobactin synthetase component F"/>
    <property type="match status" value="3"/>
</dbReference>
<dbReference type="CDD" id="cd17652">
    <property type="entry name" value="A_NRPS_CmdD_like"/>
    <property type="match status" value="1"/>
</dbReference>
<feature type="domain" description="Carrier" evidence="8">
    <location>
        <begin position="519"/>
        <end position="594"/>
    </location>
</feature>
<dbReference type="PROSITE" id="PS00455">
    <property type="entry name" value="AMP_BINDING"/>
    <property type="match status" value="3"/>
</dbReference>
<dbReference type="SUPFAM" id="SSF52777">
    <property type="entry name" value="CoA-dependent acyltransferases"/>
    <property type="match status" value="18"/>
</dbReference>
<dbReference type="Gene3D" id="1.10.1200.10">
    <property type="entry name" value="ACP-like"/>
    <property type="match status" value="8"/>
</dbReference>
<dbReference type="InterPro" id="IPR000873">
    <property type="entry name" value="AMP-dep_synth/lig_dom"/>
</dbReference>
<dbReference type="Gene3D" id="3.40.50.980">
    <property type="match status" value="4"/>
</dbReference>
<dbReference type="InterPro" id="IPR042099">
    <property type="entry name" value="ANL_N_sf"/>
</dbReference>
<dbReference type="Pfam" id="PF00668">
    <property type="entry name" value="Condensation"/>
    <property type="match status" value="9"/>
</dbReference>
<dbReference type="Gene3D" id="3.40.50.12780">
    <property type="entry name" value="N-terminal domain of ligase-like"/>
    <property type="match status" value="3"/>
</dbReference>
<dbReference type="InterPro" id="IPR020806">
    <property type="entry name" value="PKS_PP-bd"/>
</dbReference>
<dbReference type="FunFam" id="2.30.38.10:FF:000001">
    <property type="entry name" value="Non-ribosomal peptide synthetase PvdI"/>
    <property type="match status" value="3"/>
</dbReference>
<dbReference type="GO" id="GO:0008610">
    <property type="term" value="P:lipid biosynthetic process"/>
    <property type="evidence" value="ECO:0007669"/>
    <property type="project" value="UniProtKB-ARBA"/>
</dbReference>
<evidence type="ECO:0000313" key="9">
    <source>
        <dbReference type="EMBL" id="QRV34569.1"/>
    </source>
</evidence>
<dbReference type="Proteomes" id="UP000598054">
    <property type="component" value="Chromosome"/>
</dbReference>
<dbReference type="GO" id="GO:0043041">
    <property type="term" value="P:amino acid activation for nonribosomal peptide biosynthetic process"/>
    <property type="evidence" value="ECO:0007669"/>
    <property type="project" value="UniProtKB-ARBA"/>
</dbReference>
<evidence type="ECO:0000259" key="8">
    <source>
        <dbReference type="PROSITE" id="PS50075"/>
    </source>
</evidence>
<dbReference type="PANTHER" id="PTHR45527">
    <property type="entry name" value="NONRIBOSOMAL PEPTIDE SYNTHETASE"/>
    <property type="match status" value="1"/>
</dbReference>
<keyword evidence="4" id="KW-0597">Phosphoprotein</keyword>
<evidence type="ECO:0000256" key="1">
    <source>
        <dbReference type="ARBA" id="ARBA00001957"/>
    </source>
</evidence>
<dbReference type="Proteomes" id="UP000623926">
    <property type="component" value="Chromosome"/>
</dbReference>
<feature type="domain" description="Carrier" evidence="8">
    <location>
        <begin position="4820"/>
        <end position="4895"/>
    </location>
</feature>
<dbReference type="Pfam" id="PF00501">
    <property type="entry name" value="AMP-binding"/>
    <property type="match status" value="5"/>
</dbReference>
<dbReference type="PROSITE" id="PS00012">
    <property type="entry name" value="PHOSPHOPANTETHEINE"/>
    <property type="match status" value="8"/>
</dbReference>
<dbReference type="FunFam" id="3.40.50.980:FF:000002">
    <property type="entry name" value="Enterobactin synthetase component F"/>
    <property type="match status" value="1"/>
</dbReference>
<dbReference type="GO" id="GO:0072330">
    <property type="term" value="P:monocarboxylic acid biosynthetic process"/>
    <property type="evidence" value="ECO:0007669"/>
    <property type="project" value="UniProtKB-ARBA"/>
</dbReference>
<dbReference type="InterPro" id="IPR020845">
    <property type="entry name" value="AMP-binding_CS"/>
</dbReference>
<evidence type="ECO:0000256" key="7">
    <source>
        <dbReference type="SAM" id="MobiDB-lite"/>
    </source>
</evidence>
<feature type="domain" description="Carrier" evidence="8">
    <location>
        <begin position="5855"/>
        <end position="5930"/>
    </location>
</feature>
<dbReference type="GO" id="GO:0017000">
    <property type="term" value="P:antibiotic biosynthetic process"/>
    <property type="evidence" value="ECO:0007669"/>
    <property type="project" value="UniProtKB-KW"/>
</dbReference>
<feature type="domain" description="Carrier" evidence="8">
    <location>
        <begin position="2185"/>
        <end position="2260"/>
    </location>
</feature>
<sequence>MDRRATRNPIGPSMGGDAAAMPLPALVEAQVRRAPEHPAVVFGSTVLSYAELDRRANRLARRLIGIGTGPEQVVALAVPRSADAVVAMLAVLRTGAAYLPIDPRYPAQRIAFMLTDARPSVLLTTGATRATLPDTTTPVVLLDDIDLTTGDDTAPGIAIRAENAAYVIYTSGSTGLPKGVVVPHLGVSNHMLWQAGQWDVDASDVVLARTAFSFDASGSEIWLPLIAGATICMAPDDVVGLPHLLIEYAVEHRVTVAQFVPSLLAVALPAIRDASGLALRLLFVAGEVLPPSLADEVVTELDLRLCHHYGPTEASIDVTAYDVRPGESYRTVPIGSPVANTEVHILDSALRPVRLGEVGELYVAGVQLARGYLGRAGLTAQRFVASPFAEGERMYRTGDLARCNADGLIEFAGRADDQVKIRGFRIEPGEIEAAMTELAEVSRAAVAVHEGRPGQQRLVAYVVGEVEVDTVRDRLAGRLPEHMVPSVYVMLDELPLAPNGKLDRAALPAPELTSGAGRAPRTAAEEVLAGLFADVLGVDRVGADDGFFDLGGDSLLAARLISRIRTTLDREVSVRALFEAPTVAGLAACLDRAAVARPPLTRTEHPDPMPLSHAQRGLWFLHRLEGASATYNIPLVLRLTGQVDPEALRAAVRDVSLRHETLRTVFPETDGVARQEVLDTLATLTVVSTPDIDGAAAAAARHPFDLRSEAPLRASLFSRPGEDEHTLLLLMHHIASDGWSERPLIEDLSLAYAARRIGEEPAWDDLPVTYADYTLWQGEADGVDFWRTALAGLPQRVELPTDRPRPPAASFRGDEVRGHLDAELHRGVIALARSTGRTVFMVVQAALAALMTRLGAGTDIPLGTPTAGRPDEQLDGLVGLFVNTLVLRTDTSGDPTFRELLDRVHRTAAAAYPHQDVPFDRLVEALNPARSLSHHPLFQVMLTFENLGTAAPAMPGLTVEVDEASTGVAKFDLDLRLQERFSETGAPAGVDVVAEYSTDLFDDASIDTLIARLARFLLAAAAEPERRISTIDLLTDDERAVIRDRSDQVVDEHGRPVPDGVVGILDGSPARYTLDGRIERLRPPILVDGAPVDVSRTVDTLLAHPALIDAAVTDGLVAYVVTAPGLSVRSVDLRDHLARALPDFLVPETYVPVAELPRTEGGRLDVDALPSPVSGGHESAGSPEEELLTALFAEVLGLPEVDPGQGFFDLGGDSIVSIKLVSRARKAGLRITPRDVFEHKTVARIAAAARVADHTAPVAQDIATGPLLPTPVMAELRDLGGPVDGYHQSMLLVVPSGLGTERLTAALQAVLDRHDALRLTLDEEWGLTVPAPGAVTATARRVDTAGADADALREAIEEHGRAAQAELDPYRGDLVRAVWFDAGAEAGRLLLLVHHLAVDAVSWQPLLGDLRAAWEGEALEPVGTSLRRWSTLLGEEASRRTGELPFWRSVLETPDPLLGDRPLDPAIDVRAKAGTVTLTLPADVTEALLTSPSAAVRAGARDVLVTGLSLAVAAWRGRRGVDDSALLLELEGHGREDIVPGLDLSRTVGWFTSAFPVRVDPGGADGVRALKLVKEQLRAVPGNGLGYGLLRHRDPGSTAELAAYGRPQLGFNYLGRYAAPELADWAPAPEAPALGAGFDGTAPLGLGIELDAVIVDHTRGAQLVATWTWSKALLAEDDVRELAHGWFASLADLAAVEGGGLTPSDLPLVDLSQGDIEALEGALPDLVDVLPLAPLQEGLLFHALYDSGADLYSVQEVFALRGPLDPRALHTAAASLLDRYPNLRAGFHHEGLPRPVQVVVDGLELPWREVDLAGLTEAEREPALARIVAEARAERFDLGRPPLLRFTLVRLAEDEHRLILVNHHILFDGWSMQLVLDELFALYRGETLPEPAAFRDHLAWIARQDRSAAHDAWRSALDGLAAPTLLAKPGTEEPARPLQVYCDLPDTVSGRLQERLREYGITLNTAVQGLWSLLLRARTGQEDVVFGSTYSGRFAELPGSEAMVGMFINTLPVRVRLDAAESLQRMLERVQDEQSRLIAHQYLGLNDVQRLGGLGDLFDTLTIVENYPHDDDDVWEPAPGLRASVLEDHDATHYPLTLSVLPGSRLKLRLEYRPDLLNGSQIDALAADLVRLFTALVDDASVPVGELVGTGTAVAATAPGTAPAAARASGTDDEGGVTVPLSFRAPRTPEQEILCGLFAAVLGVPTVGIDDSFFDLGGHSLTAIRLLSRIRSMFNVELAIRHLFEAPTVAELAERMTGAEQSRLALGPMTRPEHIPVSAAQWRLWFLYRLEGRSATYTVPLLLRMSGPLDQAALEAALGDMVARHESLRTRFPEVDGQPYQLIADAEQPQVTLIETDAAGLAEQLAVATRYGFDLATELPLRVTLFRLSETEHVLLFLLHHIASDGWSDAPFARDISVAYAARAEGQAPAWSALPVQYADYTLWQRELLGSESDPQSLLSRQLAYWQKNLAGLPEQLELPTDRPRPSAASFRGDEVHFELDADLHAGLLELARHTNTTLFMVFQAAVAGLLTRLGAGDDIPLGGVIAGRTDEALDELIGFFVNTLVLRTDTSGNPTFRELLARVRETDLAAYAHQEVPFERLVEVLNPTRSLAHHPLFQVMILFQNNAEADLSLPGLRAGLEDVGSGVAKFDLDFDMQENHGPDGEPAGLSGLVEYATDLFDRSTVQDIVDRLARLLRAVVADPDQRLWQTAILAPAERRELLAQWTAPAPPSERTTVPALFEAAAAAHPEAIAVAEGTERLTYAQLNARANRLAHTLIAQGVGPESVVALALPRSVDLVVGVLGVLKAGGVYLPLDPNYPAERIAFVVEDARPAVVVTSLRADVALPDGSAHVVIEELADGPVTDPARPALRPDNGAYIIYTSGSTGRPKGVLVPHQNVVRLFTRTDQWFGFDASDVWTLFHSYAFDFSVWELWGPLLRGGTLVVVPQDVSRSPLDFLRLLADERVTVLNQTPSAFYQLMQADEENPGTELSLRYVVFGGEALDLGRLSSWYDRHPDDSPVLVNMYGITETTVHVTHHALDRVSAATTANSVVGVGIPDLNVYVLDQGLQPVPTGTTGELYVSGAGLARGYLGRPGLSAQRFVADPYGPPGTRMYRTGDLARRAADGTLSYFGRADDQVKIRGFRIELGEIESAVLDAPDVTQAAVIVREDQPGDPRLTAYVVGGDTARVRKHVVDVLPAHMVPASFVTLDRLPLTSNGKLDRKALPAPTLSGAAEGRRPRNPREELLAVLFADVLNVDRVGIDDNFFELGGHSLLATRLISRVRSAMGVEVPVRALFETPTVAGLAGWTDQAGEARRALEPMERPERVPLSFGQRGLWFLNRLEGPSSTYNVPLVMRFSGPLDVPALRTALHDVVARHEGLRTLFREADGTPYQHIVPADEAVVDLITTDVDDERHLEAALAEAAQYHFDLVTELPIRCTLFRLGDEEHALLPLMHHIASDGWSETLLGDDLSIAYAARAEGRAPGWAPLPVHYADYTLWQRELLGREDDPDSAISRQLAYWTENLRGLPELVNLPTDRPRPPVATYGGAEEPLRLDSALHDALLRLARQGNTTLFMTIQAGLTALMSRLSGDTDIAIGTPVAGRTDEALEDLFGYFVNTLVLRTDVSGRPTFAELLERVRETDLAAFAHQDVPFERLVEVVNPVRSLARHPLYQVMLTFENFDEVKLTVPGLETRLEDVVGDASKFDMDVRLQERYGPDGEPAGIVGEIEYATDLFDRATMTAFGDRLVRLLTAAAADPTAPVHELDLVSEDERDTALVDAEGRPVPPGVVAALPSGQLARRHPDGTTEFLGRPEDVRLVRGFRVNPAEVAARLREVFADAAVVAGSGRVVAHVVHAGDATSARRLAESVLPDYLVPTAFVVVTEIPAELPAEELTTAAVRRSPRTLAEEIIAGLFAETLGVAAVGIDDNFFDLGGHSLSAIRLLSRIRAQLGAELSVRALFAEPTVAGLATRIDGASSGRPALGRRERPAHVPLSFAQQRLWFLHRLEGPSTTYNVPMLITLTGELDAAALEASLGDVVARHEALRTVFPSDADGTPYQRVLGVDEARPVLATGVADPAEAARHTFDLETEPPLRATLFHDGPDEYRLLLLVHHIASDGWSTGALARDLSTAYAARRAGRAPRWPGLPVQYADYTLWQSELLGAEGDPESLVSRQLTWWKGALEGMPELLPLPADRLRPAEATHRGAEVGIRIPAELHGRLQAVARETNSTLFMVLQSALALLLSKLGAGTDIPIGTPVAGRTDDSLQDLVGFFVNTLVLRTDVSGSPSFRDLLGRVREADLAAFAHQDVPFERLVDVVRPGRSLGHHPLFQVMLVLENDDEDDFALAGLTAAFDEDVEMGAARFDLTLHVQETVGADGTAEGIGIDLEYAEDLFDATTAQRMAAQFVHVLETVSADADVVVDRIALPHAVHGHTAEAPVDSPTLLELISAQPADAVAIVDGDVGTTYGQLLAQPPAGILAAVVSGEPFVLRTRTGTPVVVPQDVVAARVAARQSVHGLDGTDRVRATAAPGTVGEIDEVLWPLTAGATVVRAAAHDFPHAVTTLHVTPSELPVLLGDPALPQAGLRRVFCSGEALAEPLQRAWFDVVDVPLWHGYSLTEAAGLVTERACDPDDWDAVVPLGAPLPGTVLYVLDAGMCPVPPGVVGRLHVGGPLLGSAPTVIADPFGAPGSRMVRTGDLVRWTADGELEFVGAPLPIPGFTAYPTQVEAVLAQHDDVARAAVAVRDGSLVAYLMPAHGSTVTPAAVAAFARAALPDHLVPASLVVLDRLPLTADGRVDSDAMPSPGPAGARADRAATGTPAEEILRGLFAEVLGVDRVGIDDGFFELGGHSLRATRLISRIRTAFGVELPVRAVFESPTVGGLALRVVGAGVARGALVAGVRPVRVPLSAAQRRLWFLHELEGPSATYNVPLVLRLEGELDAGALELALGDVVGRHESLRTVFADVDGVPYQRVVPVGDAGVVLEVVEVSEEGLAAAVDGAAGYAFDLSVELPLRVTLLRVGERSSVLVVLMHHIVSDGWSLSPLADDLSAAYVARVGGGVPGWAPLPVQYADYALWQAEVLGDEGDPASVAGRQIEFWRAALAGVPELIELPVDRLRPSVASYRGGAVDFAVDAELHGRLLAVARECGVTPFMVVQAAVAVLLSRLGAGVDVPLGTVVAGRSDQALEGLVGFFVNTLVLRTDVSGDPSVRELLARVREIDLAAYAHQDVPFERLVEVVSPQRSMAHHPLFQVMVLFDNNTEASFTLPGLQVSAGDSTTTVSQFDLSFALFERHDGDGTPAGISGEIEYASDLFDEASARGLGERLVRVLEGLLADVDGRVAAVDVLSAAEHGRVLEEWNDTVAAGAAEVSVVGRFEAQVAATPDATALIIGERTVSYRELNSRANRLARFLVERGAGPERFVAVVLPRSAELLVSLLAVLKSGAAYVPVDPDFPEDRIAYVLEDSCPVLTLTEEVLAAFGTGDAYDVGDLGVPGDPGRAAYAIYTSGSTGRPKGVVIPEGALANFLGSMQDRFQLSADDRLPAVTTVGFDIAGLEMYLPLLNGAGLILADRDAVGDPSVLGALLKASGATVMQATPSLWHALVEAGVDLSGLRVLVGGESLPSDLAVTLAATARSVTNLYGPTETTIWSTAADVTTSERVTIGRPIANTRVYVLDAALRPVAPGVPGELYIAGDGLARGYLGRPSLTAERFVADPFGAEGARMYRTGDLVRWTADGVLEYIGRTDFQVKVRGFRIELGEVESALNGVTGVTGATAVVREDRPGDRRLVAYYVGDVEPAAVRAQIAAGLPDYMVPAALMALDELPLTPNGKVDRASLPAPRWSTTTGGGRRPADAREELLCRIFADVLGLPDVSPDDSFFDLGGHSLLATRLVSRIRSAFGRELGIRAVFESPTVGGLALRVVGAGVARGALVAGVRPVRVPLSAAQRRLWFLHELEGPSATYNVPLVLRLEGELDAGALELALGDVVGRHESLRTVFADVDGVPYQRVVPVGDAGVVLEVVEVSEEGLAAAVDGAAGYAFDLSVELPLRVTLLRVGERSSVLVVLMHHIVSDGWSLSPLADDLSAAYVARVGGGVPGWAPLPVQYADYALWQAEVLGDEGDPASVAGRQIEFWRAALAGVPELIELPVDRLRPSVASYRGGAVDFAVDAELHGRLLAVARECGVTPFMVVQAAVAVLLSRLGAGVDVPLGTVVAGRSDQALEGLVGFFVNTLVLRTDVSGDPSVRELLARVREIDLAAYAHQDVPFERLVEVVSPQRSMAHHPLFQVMVVLDNNVEAAFDLPGVDASFEGADLGVAKFDLTFHLEETSDGLSGEVQYASDLFDEASARGLGERLVRVLEGLLADVDGRVAAVDVLSAAEHGRMLEEWAGPAPSDEPGDGLSFPELFAARVAADPSAPALAFEGVELTYGEVAARVDAFAGHLASCGVGPEAVVAVALPRSVDLVVSLLAVLRAGGAYVPVDPDYPADRVAYMLSDSRPALLVTDSATLPGLGECGVPVVLVDGLADEPGTPVAAPAYPRADHPAYVIYTSGSTGRPKGVVVPHGGIASLARAQRDAFGVGPGSRVLQFAALSFDAAAWEIVMGLLSGATLVVAPAERLMPGPDLAALCAEQDVTHVTLPPTALAVLPDDALPAGATVVVAGEACPPELVARWSEGRRMINAYGPTETTVCATMSAPLSGRTVPPIGRPIAGARVYVLDAALRPVAPGVTGELYIAGDGLARGYLGRPSLTAERFLAAPFGPAGSRMYRTGDLARWTSDGELEYQGRADTQVKVRGFRIELGEVESALNGVTGVTGATAVVREDRPGDRRLVAYYVGDVEPAAVRAQIAAGLPDYMVPAALMALDELPLMPNGKVDRASLPAPRWSTATGGRGPADAREELLCRIFADVLGLPGVSPDDSFFDLGGDSIMSIQVVSRARTGGLLVSARDVFRERTPALLARAATAAVTTAEDLDAGTGAFAPTPIMRWLEQYEATDGFNQSMTVRVPAGLDERALVRAAQALIDHHDVLRLRHHPDGTYEVRERGTVPVTVRRVGPGDGEAAETARRELSPATGDVSRFVWFDAGSDAPGTLLIVLHHLVVDAVSWRILLPDLAAAYEAVAAGRAPELAPVATSYRTWAGHLRAADRQAELPVWQEIAATAEPLLGTRRLDPAVDTAATAREIELTLEPDVTEALLTRIPASVNGTITDALLCGLATAVVEGRGAGPVLVDLEGHGREHVADGVDTSRTVGWFTSLYPVRLAPDGRTPTDRLKQVKEQLRAFPDNGVGYGILRHLRGEPGLAVEPQIGFNYLGRYTDGDDTGDWQTVDGPTPAPRSPEMPMTHAVEITAVTENHEGCPHLVATWTWASGLLAESEVRRLARAWFDALTALADERPDVGGLTPSDLSDDLTQSEIDSLEAELGDW</sequence>
<feature type="compositionally biased region" description="Low complexity" evidence="7">
    <location>
        <begin position="4811"/>
        <end position="4820"/>
    </location>
</feature>
<dbReference type="CDD" id="cd19543">
    <property type="entry name" value="DCL_NRPS"/>
    <property type="match status" value="1"/>
</dbReference>
<feature type="domain" description="Carrier" evidence="8">
    <location>
        <begin position="6897"/>
        <end position="6971"/>
    </location>
</feature>
<evidence type="ECO:0000256" key="4">
    <source>
        <dbReference type="ARBA" id="ARBA00022553"/>
    </source>
</evidence>
<feature type="domain" description="Carrier" evidence="8">
    <location>
        <begin position="1179"/>
        <end position="1253"/>
    </location>
</feature>
<dbReference type="Pfam" id="PF13193">
    <property type="entry name" value="AMP-binding_C"/>
    <property type="match status" value="5"/>
</dbReference>